<dbReference type="Proteomes" id="UP001432401">
    <property type="component" value="Unassembled WGS sequence"/>
</dbReference>
<dbReference type="Pfam" id="PF13560">
    <property type="entry name" value="HTH_31"/>
    <property type="match status" value="1"/>
</dbReference>
<dbReference type="PANTHER" id="PTHR35010">
    <property type="entry name" value="BLL4672 PROTEIN-RELATED"/>
    <property type="match status" value="1"/>
</dbReference>
<gene>
    <name evidence="3" type="ORF">ABUK86_02275</name>
</gene>
<feature type="domain" description="HTH cro/C1-type" evidence="2">
    <location>
        <begin position="38"/>
        <end position="85"/>
    </location>
</feature>
<evidence type="ECO:0000256" key="1">
    <source>
        <dbReference type="SAM" id="MobiDB-lite"/>
    </source>
</evidence>
<dbReference type="EMBL" id="JBEQNB010000001">
    <property type="protein sequence ID" value="MES0832586.1"/>
    <property type="molecule type" value="Genomic_DNA"/>
</dbReference>
<proteinExistence type="predicted"/>
<dbReference type="CDD" id="cd00093">
    <property type="entry name" value="HTH_XRE"/>
    <property type="match status" value="1"/>
</dbReference>
<name>A0ABV1ZN57_9ACTN</name>
<protein>
    <submittedName>
        <fullName evidence="3">Helix-turn-helix transcriptional regulator</fullName>
    </submittedName>
</protein>
<dbReference type="SUPFAM" id="SSF47413">
    <property type="entry name" value="lambda repressor-like DNA-binding domains"/>
    <property type="match status" value="1"/>
</dbReference>
<reference evidence="3 4" key="1">
    <citation type="submission" date="2024-06" db="EMBL/GenBank/DDBJ databases">
        <authorList>
            <person name="Bataeva Y.V."/>
            <person name="Grigorian L.N."/>
            <person name="Solomentsev V.I."/>
        </authorList>
    </citation>
    <scope>NUCLEOTIDE SEQUENCE [LARGE SCALE GENOMIC DNA]</scope>
    <source>
        <strain evidence="4">SCPM-O-B-12605 (RCAM04882)</strain>
    </source>
</reference>
<dbReference type="SMART" id="SM00530">
    <property type="entry name" value="HTH_XRE"/>
    <property type="match status" value="1"/>
</dbReference>
<feature type="region of interest" description="Disordered" evidence="1">
    <location>
        <begin position="1"/>
        <end position="37"/>
    </location>
</feature>
<dbReference type="PANTHER" id="PTHR35010:SF2">
    <property type="entry name" value="BLL4672 PROTEIN"/>
    <property type="match status" value="1"/>
</dbReference>
<dbReference type="Pfam" id="PF17765">
    <property type="entry name" value="MLTR_LBD"/>
    <property type="match status" value="1"/>
</dbReference>
<organism evidence="3 4">
    <name type="scientific">Nocardiopsis tropica</name>
    <dbReference type="NCBI Taxonomy" id="109330"/>
    <lineage>
        <taxon>Bacteria</taxon>
        <taxon>Bacillati</taxon>
        <taxon>Actinomycetota</taxon>
        <taxon>Actinomycetes</taxon>
        <taxon>Streptosporangiales</taxon>
        <taxon>Nocardiopsidaceae</taxon>
        <taxon>Nocardiopsis</taxon>
    </lineage>
</organism>
<dbReference type="InterPro" id="IPR010982">
    <property type="entry name" value="Lambda_DNA-bd_dom_sf"/>
</dbReference>
<dbReference type="InterPro" id="IPR041413">
    <property type="entry name" value="MLTR_LBD"/>
</dbReference>
<evidence type="ECO:0000259" key="2">
    <source>
        <dbReference type="PROSITE" id="PS50943"/>
    </source>
</evidence>
<comment type="caution">
    <text evidence="3">The sequence shown here is derived from an EMBL/GenBank/DDBJ whole genome shotgun (WGS) entry which is preliminary data.</text>
</comment>
<evidence type="ECO:0000313" key="3">
    <source>
        <dbReference type="EMBL" id="MES0832586.1"/>
    </source>
</evidence>
<accession>A0ABV1ZN57</accession>
<dbReference type="Gene3D" id="1.10.260.40">
    <property type="entry name" value="lambda repressor-like DNA-binding domains"/>
    <property type="match status" value="1"/>
</dbReference>
<evidence type="ECO:0000313" key="4">
    <source>
        <dbReference type="Proteomes" id="UP001432401"/>
    </source>
</evidence>
<sequence>MPSSDRTEFGAYLRRRRAAMSPADPRGGVRTSRRRVPGLRRQEVSDLAGISVEYYTRLEQGRAPRPSREILASLAQAFGLSDAERAHLFRLGGEPPPEPASPASVIRPGLLRLLRGLDETMPVTVHDGRLDLLARNKAAQELLGTWFGDGPFERNIAYQAFTTDTLARLLGDEGSERFLRAAAAEFRIALSRYPDDAYLRSLLAELTATSQSFRDHWEEGEVGASRSAVKRMRHPTQGWARFDIEVLHDPERDHWIMLYTPQEDE</sequence>
<dbReference type="RefSeq" id="WP_352982354.1">
    <property type="nucleotide sequence ID" value="NZ_JBEQNA010000008.1"/>
</dbReference>
<dbReference type="PROSITE" id="PS50943">
    <property type="entry name" value="HTH_CROC1"/>
    <property type="match status" value="1"/>
</dbReference>
<dbReference type="Gene3D" id="3.30.450.180">
    <property type="match status" value="1"/>
</dbReference>
<keyword evidence="4" id="KW-1185">Reference proteome</keyword>
<dbReference type="InterPro" id="IPR001387">
    <property type="entry name" value="Cro/C1-type_HTH"/>
</dbReference>